<organism evidence="1 2">
    <name type="scientific">Algivirga pacifica</name>
    <dbReference type="NCBI Taxonomy" id="1162670"/>
    <lineage>
        <taxon>Bacteria</taxon>
        <taxon>Pseudomonadati</taxon>
        <taxon>Bacteroidota</taxon>
        <taxon>Cytophagia</taxon>
        <taxon>Cytophagales</taxon>
        <taxon>Flammeovirgaceae</taxon>
        <taxon>Algivirga</taxon>
    </lineage>
</organism>
<proteinExistence type="predicted"/>
<evidence type="ECO:0000313" key="2">
    <source>
        <dbReference type="Proteomes" id="UP001500298"/>
    </source>
</evidence>
<evidence type="ECO:0008006" key="3">
    <source>
        <dbReference type="Google" id="ProtNLM"/>
    </source>
</evidence>
<name>A0ABP9DCQ3_9BACT</name>
<dbReference type="PROSITE" id="PS51257">
    <property type="entry name" value="PROKAR_LIPOPROTEIN"/>
    <property type="match status" value="1"/>
</dbReference>
<keyword evidence="2" id="KW-1185">Reference proteome</keyword>
<dbReference type="RefSeq" id="WP_345371452.1">
    <property type="nucleotide sequence ID" value="NZ_BAABJX010000030.1"/>
</dbReference>
<dbReference type="Proteomes" id="UP001500298">
    <property type="component" value="Unassembled WGS sequence"/>
</dbReference>
<protein>
    <recommendedName>
        <fullName evidence="3">Lipoprotein</fullName>
    </recommendedName>
</protein>
<dbReference type="EMBL" id="BAABJX010000030">
    <property type="protein sequence ID" value="GAA4834830.1"/>
    <property type="molecule type" value="Genomic_DNA"/>
</dbReference>
<sequence length="176" mass="20404">MFNKLSIYLTVLLLLFSCRNKKEDLHAVEIKDQRVHDIVNDVINGIKTNVILKLTLRSSNHTPFDLEYDWLLVYVEPIISSEQLDIEDKPPIAYSYINNTLILIYTDVEFVVSPSSTFLSSLKAAIDKEVLSVDEMRNIPPNRNHTFYRYEYCNQKLSKKMGNIFPPDMIPECAND</sequence>
<gene>
    <name evidence="1" type="ORF">GCM10023331_20070</name>
</gene>
<reference evidence="2" key="1">
    <citation type="journal article" date="2019" name="Int. J. Syst. Evol. Microbiol.">
        <title>The Global Catalogue of Microorganisms (GCM) 10K type strain sequencing project: providing services to taxonomists for standard genome sequencing and annotation.</title>
        <authorList>
            <consortium name="The Broad Institute Genomics Platform"/>
            <consortium name="The Broad Institute Genome Sequencing Center for Infectious Disease"/>
            <person name="Wu L."/>
            <person name="Ma J."/>
        </authorList>
    </citation>
    <scope>NUCLEOTIDE SEQUENCE [LARGE SCALE GENOMIC DNA]</scope>
    <source>
        <strain evidence="2">JCM 18326</strain>
    </source>
</reference>
<accession>A0ABP9DCQ3</accession>
<comment type="caution">
    <text evidence="1">The sequence shown here is derived from an EMBL/GenBank/DDBJ whole genome shotgun (WGS) entry which is preliminary data.</text>
</comment>
<evidence type="ECO:0000313" key="1">
    <source>
        <dbReference type="EMBL" id="GAA4834830.1"/>
    </source>
</evidence>